<dbReference type="KEGG" id="fpf:DCC35_04625"/>
<name>A0A4D7JZI9_9BACT</name>
<accession>A0A4D7JZI9</accession>
<reference evidence="2 3" key="1">
    <citation type="submission" date="2018-04" db="EMBL/GenBank/DDBJ databases">
        <title>Complete genome uncultured novel isolate.</title>
        <authorList>
            <person name="Merlino G."/>
        </authorList>
    </citation>
    <scope>NUCLEOTIDE SEQUENCE [LARGE SCALE GENOMIC DNA]</scope>
    <source>
        <strain evidence="3">R1DC9</strain>
    </source>
</reference>
<gene>
    <name evidence="2" type="ORF">DCC35_04625</name>
</gene>
<dbReference type="AlphaFoldDB" id="A0A4D7JZI9"/>
<organism evidence="2 3">
    <name type="scientific">Mangrovivirga cuniculi</name>
    <dbReference type="NCBI Taxonomy" id="2715131"/>
    <lineage>
        <taxon>Bacteria</taxon>
        <taxon>Pseudomonadati</taxon>
        <taxon>Bacteroidota</taxon>
        <taxon>Cytophagia</taxon>
        <taxon>Cytophagales</taxon>
        <taxon>Mangrovivirgaceae</taxon>
        <taxon>Mangrovivirga</taxon>
    </lineage>
</organism>
<keyword evidence="1" id="KW-0175">Coiled coil</keyword>
<evidence type="ECO:0000313" key="3">
    <source>
        <dbReference type="Proteomes" id="UP000298616"/>
    </source>
</evidence>
<sequence>MRTKHFSDLIIVFLILFTASCGTKTDDKAENLVNYDSVYALYNTVKFKSDSSWENMISEDENKFDLMNQLISEMENKGLSSEKAEELKNNLNDLKELQYSREDLKDSEKIDEYDSATDTFTMNLFEAADEINLEEKSEDAKALMDSIEAANNNRLMLRIDHDVHTKVYNEIIVTYPDSIAGFENGTQPEEKGVFTIPSE</sequence>
<dbReference type="Proteomes" id="UP000298616">
    <property type="component" value="Chromosome"/>
</dbReference>
<dbReference type="PROSITE" id="PS51257">
    <property type="entry name" value="PROKAR_LIPOPROTEIN"/>
    <property type="match status" value="1"/>
</dbReference>
<dbReference type="EMBL" id="CP028923">
    <property type="protein sequence ID" value="QCK14084.1"/>
    <property type="molecule type" value="Genomic_DNA"/>
</dbReference>
<protein>
    <submittedName>
        <fullName evidence="2">Uncharacterized protein</fullName>
    </submittedName>
</protein>
<dbReference type="RefSeq" id="WP_137089678.1">
    <property type="nucleotide sequence ID" value="NZ_CP028923.1"/>
</dbReference>
<feature type="coiled-coil region" evidence="1">
    <location>
        <begin position="57"/>
        <end position="97"/>
    </location>
</feature>
<proteinExistence type="predicted"/>
<evidence type="ECO:0000313" key="2">
    <source>
        <dbReference type="EMBL" id="QCK14084.1"/>
    </source>
</evidence>
<keyword evidence="3" id="KW-1185">Reference proteome</keyword>
<evidence type="ECO:0000256" key="1">
    <source>
        <dbReference type="SAM" id="Coils"/>
    </source>
</evidence>